<comment type="caution">
    <text evidence="7">Lacks conserved residue(s) required for the propagation of feature annotation.</text>
</comment>
<dbReference type="InterPro" id="IPR006685">
    <property type="entry name" value="MscS_channel_2nd"/>
</dbReference>
<keyword evidence="7" id="KW-0997">Cell inner membrane</keyword>
<dbReference type="InterPro" id="IPR007055">
    <property type="entry name" value="BON_dom"/>
</dbReference>
<dbReference type="Pfam" id="PF00924">
    <property type="entry name" value="MS_channel_2nd"/>
    <property type="match status" value="1"/>
</dbReference>
<comment type="subcellular location">
    <subcellularLocation>
        <location evidence="7">Cell inner membrane</location>
        <topology evidence="7">Multi-pass membrane protein</topology>
    </subcellularLocation>
    <subcellularLocation>
        <location evidence="1">Cell membrane</location>
        <topology evidence="1">Multi-pass membrane protein</topology>
    </subcellularLocation>
</comment>
<evidence type="ECO:0000256" key="4">
    <source>
        <dbReference type="ARBA" id="ARBA00022692"/>
    </source>
</evidence>
<dbReference type="InterPro" id="IPR010920">
    <property type="entry name" value="LSM_dom_sf"/>
</dbReference>
<comment type="subunit">
    <text evidence="7">Homoheptamer.</text>
</comment>
<dbReference type="PROSITE" id="PS50914">
    <property type="entry name" value="BON"/>
    <property type="match status" value="1"/>
</dbReference>
<dbReference type="Proteomes" id="UP001597101">
    <property type="component" value="Unassembled WGS sequence"/>
</dbReference>
<comment type="caution">
    <text evidence="11">The sequence shown here is derived from an EMBL/GenBank/DDBJ whole genome shotgun (WGS) entry which is preliminary data.</text>
</comment>
<evidence type="ECO:0000256" key="2">
    <source>
        <dbReference type="ARBA" id="ARBA00008017"/>
    </source>
</evidence>
<dbReference type="InterPro" id="IPR006686">
    <property type="entry name" value="MscS_channel_CS"/>
</dbReference>
<gene>
    <name evidence="11" type="ORF">ACFQ14_06850</name>
</gene>
<keyword evidence="9" id="KW-0732">Signal</keyword>
<dbReference type="SUPFAM" id="SSF50182">
    <property type="entry name" value="Sm-like ribonucleoproteins"/>
    <property type="match status" value="1"/>
</dbReference>
<keyword evidence="12" id="KW-1185">Reference proteome</keyword>
<dbReference type="PANTHER" id="PTHR30221">
    <property type="entry name" value="SMALL-CONDUCTANCE MECHANOSENSITIVE CHANNEL"/>
    <property type="match status" value="1"/>
</dbReference>
<dbReference type="Gene3D" id="3.30.1340.30">
    <property type="match status" value="1"/>
</dbReference>
<proteinExistence type="inferred from homology"/>
<evidence type="ECO:0000256" key="6">
    <source>
        <dbReference type="ARBA" id="ARBA00023136"/>
    </source>
</evidence>
<feature type="chain" id="PRO_5046204060" description="Small-conductance mechanosensitive channel" evidence="9">
    <location>
        <begin position="27"/>
        <end position="450"/>
    </location>
</feature>
<dbReference type="SUPFAM" id="SSF82689">
    <property type="entry name" value="Mechanosensitive channel protein MscS (YggB), C-terminal domain"/>
    <property type="match status" value="1"/>
</dbReference>
<keyword evidence="7" id="KW-0406">Ion transport</keyword>
<protein>
    <recommendedName>
        <fullName evidence="7">Small-conductance mechanosensitive channel</fullName>
    </recommendedName>
</protein>
<feature type="transmembrane region" description="Helical" evidence="7">
    <location>
        <begin position="132"/>
        <end position="155"/>
    </location>
</feature>
<reference evidence="12" key="1">
    <citation type="journal article" date="2019" name="Int. J. Syst. Evol. Microbiol.">
        <title>The Global Catalogue of Microorganisms (GCM) 10K type strain sequencing project: providing services to taxonomists for standard genome sequencing and annotation.</title>
        <authorList>
            <consortium name="The Broad Institute Genomics Platform"/>
            <consortium name="The Broad Institute Genome Sequencing Center for Infectious Disease"/>
            <person name="Wu L."/>
            <person name="Ma J."/>
        </authorList>
    </citation>
    <scope>NUCLEOTIDE SEQUENCE [LARGE SCALE GENOMIC DNA]</scope>
    <source>
        <strain evidence="12">CCUG 60023</strain>
    </source>
</reference>
<feature type="compositionally biased region" description="Basic residues" evidence="8">
    <location>
        <begin position="392"/>
        <end position="405"/>
    </location>
</feature>
<feature type="region of interest" description="Disordered" evidence="8">
    <location>
        <begin position="391"/>
        <end position="418"/>
    </location>
</feature>
<evidence type="ECO:0000256" key="8">
    <source>
        <dbReference type="SAM" id="MobiDB-lite"/>
    </source>
</evidence>
<name>A0ABW3FD52_9HYPH</name>
<dbReference type="EMBL" id="JBHTJV010000003">
    <property type="protein sequence ID" value="MFD0916120.1"/>
    <property type="molecule type" value="Genomic_DNA"/>
</dbReference>
<keyword evidence="7" id="KW-0407">Ion channel</keyword>
<dbReference type="SUPFAM" id="SSF82861">
    <property type="entry name" value="Mechanosensitive channel protein MscS (YggB), transmembrane region"/>
    <property type="match status" value="1"/>
</dbReference>
<keyword evidence="7" id="KW-0813">Transport</keyword>
<dbReference type="Pfam" id="PF04972">
    <property type="entry name" value="BON"/>
    <property type="match status" value="1"/>
</dbReference>
<evidence type="ECO:0000256" key="7">
    <source>
        <dbReference type="RuleBase" id="RU369025"/>
    </source>
</evidence>
<comment type="similarity">
    <text evidence="2 7">Belongs to the MscS (TC 1.A.23) family.</text>
</comment>
<evidence type="ECO:0000256" key="3">
    <source>
        <dbReference type="ARBA" id="ARBA00022475"/>
    </source>
</evidence>
<dbReference type="PROSITE" id="PS01246">
    <property type="entry name" value="UPF0003"/>
    <property type="match status" value="1"/>
</dbReference>
<keyword evidence="6 7" id="KW-0472">Membrane</keyword>
<keyword evidence="5 7" id="KW-1133">Transmembrane helix</keyword>
<dbReference type="Gene3D" id="3.30.70.100">
    <property type="match status" value="1"/>
</dbReference>
<dbReference type="Gene3D" id="2.30.30.60">
    <property type="match status" value="1"/>
</dbReference>
<dbReference type="InterPro" id="IPR045275">
    <property type="entry name" value="MscS_archaea/bacteria_type"/>
</dbReference>
<evidence type="ECO:0000313" key="11">
    <source>
        <dbReference type="EMBL" id="MFD0916120.1"/>
    </source>
</evidence>
<sequence length="450" mass="48899">MFARFFFALFLAIASLSFATYNSAFAQDAAQPSGPIQTDDKTEADSAIRDRLREIYREIAEFRNIFVTVQSGVVTIKGRVLETTDVERAAELAARVDGVVSVNNQVSVETSVEKRIAPALERFMARVNQVVAFLPLLAIAVVVFAVIALFGFMIARMRRPWDSLTPNRFVSDLLRQIIRLAFLIIGLVIALDIMGATALLGTIVGAAGIFGLAIGFAVRDTVENYIASILLSFRQPFRPKDYVDVEGREGSVIALTSRATILMTADGNHVRIPNSTVFKSTITNYSLNPERRFDFQLGVQTDDPQTAVTLGVETISALSFTLKDPAPDGWIKEIGPSSVEIWLGGWVNQSETSLLKAKGEAIRKVLAAFKAAGIDVPAPTYRVAMDGEVKATGKKPAKAPTRKATAKAAAIKETEGDVSADTVIDQKIDEQIRQSQGQDLLNSDAQQEIG</sequence>
<accession>A0ABW3FD52</accession>
<evidence type="ECO:0000313" key="12">
    <source>
        <dbReference type="Proteomes" id="UP001597101"/>
    </source>
</evidence>
<keyword evidence="4 7" id="KW-0812">Transmembrane</keyword>
<dbReference type="RefSeq" id="WP_377211951.1">
    <property type="nucleotide sequence ID" value="NZ_JBHTJV010000003.1"/>
</dbReference>
<feature type="domain" description="BON" evidence="10">
    <location>
        <begin position="44"/>
        <end position="110"/>
    </location>
</feature>
<evidence type="ECO:0000256" key="1">
    <source>
        <dbReference type="ARBA" id="ARBA00004651"/>
    </source>
</evidence>
<dbReference type="InterPro" id="IPR011066">
    <property type="entry name" value="MscS_channel_C_sf"/>
</dbReference>
<evidence type="ECO:0000259" key="10">
    <source>
        <dbReference type="PROSITE" id="PS50914"/>
    </source>
</evidence>
<feature type="signal peptide" evidence="9">
    <location>
        <begin position="1"/>
        <end position="26"/>
    </location>
</feature>
<feature type="transmembrane region" description="Helical" evidence="7">
    <location>
        <begin position="199"/>
        <end position="218"/>
    </location>
</feature>
<evidence type="ECO:0000256" key="5">
    <source>
        <dbReference type="ARBA" id="ARBA00022989"/>
    </source>
</evidence>
<dbReference type="PANTHER" id="PTHR30221:SF1">
    <property type="entry name" value="SMALL-CONDUCTANCE MECHANOSENSITIVE CHANNEL"/>
    <property type="match status" value="1"/>
</dbReference>
<dbReference type="Gene3D" id="1.10.287.1260">
    <property type="match status" value="1"/>
</dbReference>
<comment type="function">
    <text evidence="7">Mechanosensitive channel that participates in the regulation of osmotic pressure changes within the cell, opening in response to stretch forces in the membrane lipid bilayer, without the need for other proteins. Contributes to normal resistance to hypoosmotic shock. Forms an ion channel of 1.0 nanosiemens conductance with a slight preference for anions.</text>
</comment>
<organism evidence="11 12">
    <name type="scientific">Pseudahrensia aquimaris</name>
    <dbReference type="NCBI Taxonomy" id="744461"/>
    <lineage>
        <taxon>Bacteria</taxon>
        <taxon>Pseudomonadati</taxon>
        <taxon>Pseudomonadota</taxon>
        <taxon>Alphaproteobacteria</taxon>
        <taxon>Hyphomicrobiales</taxon>
        <taxon>Ahrensiaceae</taxon>
        <taxon>Pseudahrensia</taxon>
    </lineage>
</organism>
<evidence type="ECO:0000256" key="9">
    <source>
        <dbReference type="SAM" id="SignalP"/>
    </source>
</evidence>
<keyword evidence="3" id="KW-1003">Cell membrane</keyword>
<feature type="transmembrane region" description="Helical" evidence="7">
    <location>
        <begin position="176"/>
        <end position="193"/>
    </location>
</feature>
<dbReference type="InterPro" id="IPR023408">
    <property type="entry name" value="MscS_beta-dom_sf"/>
</dbReference>
<dbReference type="InterPro" id="IPR011014">
    <property type="entry name" value="MscS_channel_TM-2"/>
</dbReference>